<evidence type="ECO:0000256" key="1">
    <source>
        <dbReference type="ARBA" id="ARBA00006479"/>
    </source>
</evidence>
<gene>
    <name evidence="2" type="ORF">COT81_04300</name>
</gene>
<name>A0A2H0W2J7_9BACT</name>
<evidence type="ECO:0000313" key="2">
    <source>
        <dbReference type="EMBL" id="PIS04850.1"/>
    </source>
</evidence>
<dbReference type="PANTHER" id="PTHR18964:SF149">
    <property type="entry name" value="BIFUNCTIONAL UDP-N-ACETYLGLUCOSAMINE 2-EPIMERASE_N-ACETYLMANNOSAMINE KINASE"/>
    <property type="match status" value="1"/>
</dbReference>
<dbReference type="Gene3D" id="3.30.420.40">
    <property type="match status" value="2"/>
</dbReference>
<dbReference type="PANTHER" id="PTHR18964">
    <property type="entry name" value="ROK (REPRESSOR, ORF, KINASE) FAMILY"/>
    <property type="match status" value="1"/>
</dbReference>
<proteinExistence type="inferred from homology"/>
<dbReference type="SUPFAM" id="SSF53067">
    <property type="entry name" value="Actin-like ATPase domain"/>
    <property type="match status" value="1"/>
</dbReference>
<comment type="similarity">
    <text evidence="1">Belongs to the ROK (NagC/XylR) family.</text>
</comment>
<protein>
    <recommendedName>
        <fullName evidence="4">ROK family protein</fullName>
    </recommendedName>
</protein>
<dbReference type="Pfam" id="PF00480">
    <property type="entry name" value="ROK"/>
    <property type="match status" value="1"/>
</dbReference>
<organism evidence="2 3">
    <name type="scientific">Candidatus Buchananbacteria bacterium CG10_big_fil_rev_8_21_14_0_10_42_9</name>
    <dbReference type="NCBI Taxonomy" id="1974526"/>
    <lineage>
        <taxon>Bacteria</taxon>
        <taxon>Candidatus Buchananiibacteriota</taxon>
    </lineage>
</organism>
<evidence type="ECO:0008006" key="4">
    <source>
        <dbReference type="Google" id="ProtNLM"/>
    </source>
</evidence>
<dbReference type="InterPro" id="IPR000600">
    <property type="entry name" value="ROK"/>
</dbReference>
<comment type="caution">
    <text evidence="2">The sequence shown here is derived from an EMBL/GenBank/DDBJ whole genome shotgun (WGS) entry which is preliminary data.</text>
</comment>
<evidence type="ECO:0000313" key="3">
    <source>
        <dbReference type="Proteomes" id="UP000230935"/>
    </source>
</evidence>
<sequence length="298" mass="31848">MARSEIYLGVDVGGTKIHAGLVSQTKVIKQIRVATGVNQGRPAVINNIKKTISELNSSQVKGIGVSIAGSISADRGSVLFSPNLPKNFKNVPLGKILKKTFKKEIRIENDANCFTLGEAIFGAGKKYDNVVGLTLGTGVGSGWVMNSKIYSGAQHLATELGHTTIVDHGIECNCGQKGHLEIYASGSGMIKLYKLVAGKKADAYEIEKKAKRKDRQATQVFHIMQEALAVGLANIINGLNPGIVVLGGGLIRVPLFWRPAIALARKKLIYQPSKRIPIVKGKLGENAAVLGATLLFKQ</sequence>
<dbReference type="InterPro" id="IPR043129">
    <property type="entry name" value="ATPase_NBD"/>
</dbReference>
<dbReference type="AlphaFoldDB" id="A0A2H0W2J7"/>
<accession>A0A2H0W2J7</accession>
<reference evidence="3" key="1">
    <citation type="submission" date="2017-09" db="EMBL/GenBank/DDBJ databases">
        <title>Depth-based differentiation of microbial function through sediment-hosted aquifers and enrichment of novel symbionts in the deep terrestrial subsurface.</title>
        <authorList>
            <person name="Probst A.J."/>
            <person name="Ladd B."/>
            <person name="Jarett J.K."/>
            <person name="Geller-Mcgrath D.E."/>
            <person name="Sieber C.M.K."/>
            <person name="Emerson J.B."/>
            <person name="Anantharaman K."/>
            <person name="Thomas B.C."/>
            <person name="Malmstrom R."/>
            <person name="Stieglmeier M."/>
            <person name="Klingl A."/>
            <person name="Woyke T."/>
            <person name="Ryan C.M."/>
            <person name="Banfield J.F."/>
        </authorList>
    </citation>
    <scope>NUCLEOTIDE SEQUENCE [LARGE SCALE GENOMIC DNA]</scope>
</reference>
<dbReference type="Proteomes" id="UP000230935">
    <property type="component" value="Unassembled WGS sequence"/>
</dbReference>
<dbReference type="EMBL" id="PEZZ01000034">
    <property type="protein sequence ID" value="PIS04850.1"/>
    <property type="molecule type" value="Genomic_DNA"/>
</dbReference>